<organism evidence="2">
    <name type="scientific">Cacopsylla melanoneura</name>
    <dbReference type="NCBI Taxonomy" id="428564"/>
    <lineage>
        <taxon>Eukaryota</taxon>
        <taxon>Metazoa</taxon>
        <taxon>Ecdysozoa</taxon>
        <taxon>Arthropoda</taxon>
        <taxon>Hexapoda</taxon>
        <taxon>Insecta</taxon>
        <taxon>Pterygota</taxon>
        <taxon>Neoptera</taxon>
        <taxon>Paraneoptera</taxon>
        <taxon>Hemiptera</taxon>
        <taxon>Sternorrhyncha</taxon>
        <taxon>Psylloidea</taxon>
        <taxon>Psyllidae</taxon>
        <taxon>Psyllinae</taxon>
        <taxon>Cacopsylla</taxon>
    </lineage>
</organism>
<dbReference type="PANTHER" id="PTHR46060">
    <property type="entry name" value="MARINER MOS1 TRANSPOSASE-LIKE PROTEIN"/>
    <property type="match status" value="1"/>
</dbReference>
<feature type="domain" description="Mos1 transposase HTH" evidence="1">
    <location>
        <begin position="8"/>
        <end position="52"/>
    </location>
</feature>
<dbReference type="GO" id="GO:0003676">
    <property type="term" value="F:nucleic acid binding"/>
    <property type="evidence" value="ECO:0007669"/>
    <property type="project" value="InterPro"/>
</dbReference>
<evidence type="ECO:0000259" key="1">
    <source>
        <dbReference type="Pfam" id="PF17906"/>
    </source>
</evidence>
<dbReference type="Pfam" id="PF17906">
    <property type="entry name" value="HTH_48"/>
    <property type="match status" value="1"/>
</dbReference>
<protein>
    <recommendedName>
        <fullName evidence="1">Mos1 transposase HTH domain-containing protein</fullName>
    </recommendedName>
</protein>
<name>A0A8D8U2F0_9HEMI</name>
<proteinExistence type="predicted"/>
<dbReference type="Gene3D" id="1.10.10.1450">
    <property type="match status" value="1"/>
</dbReference>
<sequence length="227" mass="26544">MQRTIEQRYAIKLCVGLGKSGSDTVEMIRQMYKDDSLSRTAIFNWHKRFKYGRQHVEDEPRVRRPVTSKTDHNFQRVRNVLNSDRQLSVRMIADQVAIDKMTAHTIITEELGMRKICAKLVPKVLTDDQKQRRVSSVQNQCLPYPNQRYNHFPTPLQSRHGPCRLFLFPKVKSSLKGHDHGTIIAVKKATTRCLKEVPESAYQGAFEAWKSRLWKFINAQGMYFEEY</sequence>
<dbReference type="EMBL" id="HBUF01331994">
    <property type="protein sequence ID" value="CAG6697141.1"/>
    <property type="molecule type" value="Transcribed_RNA"/>
</dbReference>
<dbReference type="AlphaFoldDB" id="A0A8D8U2F0"/>
<dbReference type="PANTHER" id="PTHR46060:SF1">
    <property type="entry name" value="MARINER MOS1 TRANSPOSASE-LIKE PROTEIN"/>
    <property type="match status" value="1"/>
</dbReference>
<accession>A0A8D8U2F0</accession>
<dbReference type="Gene3D" id="3.30.420.10">
    <property type="entry name" value="Ribonuclease H-like superfamily/Ribonuclease H"/>
    <property type="match status" value="1"/>
</dbReference>
<dbReference type="InterPro" id="IPR036397">
    <property type="entry name" value="RNaseH_sf"/>
</dbReference>
<dbReference type="InterPro" id="IPR052709">
    <property type="entry name" value="Transposase-MT_Hybrid"/>
</dbReference>
<dbReference type="InterPro" id="IPR041426">
    <property type="entry name" value="Mos1_HTH"/>
</dbReference>
<evidence type="ECO:0000313" key="2">
    <source>
        <dbReference type="EMBL" id="CAG6697141.1"/>
    </source>
</evidence>
<reference evidence="2" key="1">
    <citation type="submission" date="2021-05" db="EMBL/GenBank/DDBJ databases">
        <authorList>
            <person name="Alioto T."/>
            <person name="Alioto T."/>
            <person name="Gomez Garrido J."/>
        </authorList>
    </citation>
    <scope>NUCLEOTIDE SEQUENCE</scope>
</reference>